<comment type="caution">
    <text evidence="2">The sequence shown here is derived from an EMBL/GenBank/DDBJ whole genome shotgun (WGS) entry which is preliminary data.</text>
</comment>
<accession>A0ABS7AIB6</accession>
<feature type="chain" id="PRO_5046818653" description="DUF1311 domain-containing protein" evidence="1">
    <location>
        <begin position="20"/>
        <end position="148"/>
    </location>
</feature>
<name>A0ABS7AIB6_9PROT</name>
<reference evidence="2 3" key="1">
    <citation type="submission" date="2021-07" db="EMBL/GenBank/DDBJ databases">
        <authorList>
            <person name="So Y."/>
        </authorList>
    </citation>
    <scope>NUCLEOTIDE SEQUENCE [LARGE SCALE GENOMIC DNA]</scope>
    <source>
        <strain evidence="2 3">HJA6</strain>
    </source>
</reference>
<evidence type="ECO:0000313" key="2">
    <source>
        <dbReference type="EMBL" id="MBW6402059.1"/>
    </source>
</evidence>
<organism evidence="2 3">
    <name type="scientific">Roseomonas alba</name>
    <dbReference type="NCBI Taxonomy" id="2846776"/>
    <lineage>
        <taxon>Bacteria</taxon>
        <taxon>Pseudomonadati</taxon>
        <taxon>Pseudomonadota</taxon>
        <taxon>Alphaproteobacteria</taxon>
        <taxon>Acetobacterales</taxon>
        <taxon>Roseomonadaceae</taxon>
        <taxon>Roseomonas</taxon>
    </lineage>
</organism>
<proteinExistence type="predicted"/>
<protein>
    <recommendedName>
        <fullName evidence="4">DUF1311 domain-containing protein</fullName>
    </recommendedName>
</protein>
<evidence type="ECO:0008006" key="4">
    <source>
        <dbReference type="Google" id="ProtNLM"/>
    </source>
</evidence>
<evidence type="ECO:0000313" key="3">
    <source>
        <dbReference type="Proteomes" id="UP001196565"/>
    </source>
</evidence>
<keyword evidence="1" id="KW-0732">Signal</keyword>
<dbReference type="RefSeq" id="WP_219766925.1">
    <property type="nucleotide sequence ID" value="NZ_JAHYBZ010000021.1"/>
</dbReference>
<keyword evidence="3" id="KW-1185">Reference proteome</keyword>
<dbReference type="EMBL" id="JAHYBZ010000021">
    <property type="protein sequence ID" value="MBW6402059.1"/>
    <property type="molecule type" value="Genomic_DNA"/>
</dbReference>
<dbReference type="Proteomes" id="UP001196565">
    <property type="component" value="Unassembled WGS sequence"/>
</dbReference>
<evidence type="ECO:0000256" key="1">
    <source>
        <dbReference type="SAM" id="SignalP"/>
    </source>
</evidence>
<sequence length="148" mass="15882">MRLMLIALAAVGCAIPAAAQVPTDAALRQQAERSLRSCDGLTGDDAQWCQMSRQAFVSAFQQAYRGNYQAQRNVGYMLRGSTSGIAADHVEACAWRLIIIAQGDPQADASDTANLRFDCGRLDARGRATAEARAQALLGQIRLGAARR</sequence>
<feature type="signal peptide" evidence="1">
    <location>
        <begin position="1"/>
        <end position="19"/>
    </location>
</feature>
<gene>
    <name evidence="2" type="ORF">KPL78_29705</name>
</gene>